<evidence type="ECO:0000256" key="8">
    <source>
        <dbReference type="SAM" id="Phobius"/>
    </source>
</evidence>
<evidence type="ECO:0000256" key="1">
    <source>
        <dbReference type="ARBA" id="ARBA00004651"/>
    </source>
</evidence>
<accession>A0A382RML4</accession>
<dbReference type="PANTHER" id="PTHR30477">
    <property type="entry name" value="ABC-TRANSPORTER METAL-BINDING PROTEIN"/>
    <property type="match status" value="1"/>
</dbReference>
<dbReference type="GO" id="GO:0010043">
    <property type="term" value="P:response to zinc ion"/>
    <property type="evidence" value="ECO:0007669"/>
    <property type="project" value="TreeGrafter"/>
</dbReference>
<dbReference type="InterPro" id="IPR037294">
    <property type="entry name" value="ABC_BtuC-like"/>
</dbReference>
<reference evidence="9" key="1">
    <citation type="submission" date="2018-05" db="EMBL/GenBank/DDBJ databases">
        <authorList>
            <person name="Lanie J.A."/>
            <person name="Ng W.-L."/>
            <person name="Kazmierczak K.M."/>
            <person name="Andrzejewski T.M."/>
            <person name="Davidsen T.M."/>
            <person name="Wayne K.J."/>
            <person name="Tettelin H."/>
            <person name="Glass J.I."/>
            <person name="Rusch D."/>
            <person name="Podicherti R."/>
            <person name="Tsui H.-C.T."/>
            <person name="Winkler M.E."/>
        </authorList>
    </citation>
    <scope>NUCLEOTIDE SEQUENCE</scope>
</reference>
<protein>
    <recommendedName>
        <fullName evidence="10">ABC transporter</fullName>
    </recommendedName>
</protein>
<dbReference type="AlphaFoldDB" id="A0A382RML4"/>
<feature type="transmembrane region" description="Helical" evidence="8">
    <location>
        <begin position="99"/>
        <end position="122"/>
    </location>
</feature>
<feature type="non-terminal residue" evidence="9">
    <location>
        <position position="276"/>
    </location>
</feature>
<dbReference type="GO" id="GO:0043190">
    <property type="term" value="C:ATP-binding cassette (ABC) transporter complex"/>
    <property type="evidence" value="ECO:0007669"/>
    <property type="project" value="InterPro"/>
</dbReference>
<sequence>MNQQRQTLDKQGLGAVHALGLLAVFSLLAVVPESAWPAKIGDVAEETSLGQQALRFFSFRDPSVRYAVIGSVMLGISCGLLGCFIVVRKMALVGDTLSHAVLPGVALGFLFSGVSASGLFDWSFDVANITKNPALIFCGAVVAGVAGTFLVTTLKQTTKIKEDSALGLTLASFFAVGICLLTMIQDLPTGNKSGIDKFMFGQAAAIDEDDIRLMLAVTLLIVAVVFVFYKELLVTSFDAGFARSIALPSEWIHHGLMLLVAFAVVIALQAVGVVLV</sequence>
<feature type="transmembrane region" description="Helical" evidence="8">
    <location>
        <begin position="134"/>
        <end position="154"/>
    </location>
</feature>
<dbReference type="InterPro" id="IPR001626">
    <property type="entry name" value="ABC_TroCD"/>
</dbReference>
<comment type="similarity">
    <text evidence="2">Belongs to the ABC-3 integral membrane protein family.</text>
</comment>
<organism evidence="9">
    <name type="scientific">marine metagenome</name>
    <dbReference type="NCBI Taxonomy" id="408172"/>
    <lineage>
        <taxon>unclassified sequences</taxon>
        <taxon>metagenomes</taxon>
        <taxon>ecological metagenomes</taxon>
    </lineage>
</organism>
<feature type="transmembrane region" description="Helical" evidence="8">
    <location>
        <begin position="251"/>
        <end position="275"/>
    </location>
</feature>
<dbReference type="CDD" id="cd06550">
    <property type="entry name" value="TM_ABC_iron-siderophores_like"/>
    <property type="match status" value="1"/>
</dbReference>
<feature type="transmembrane region" description="Helical" evidence="8">
    <location>
        <begin position="211"/>
        <end position="230"/>
    </location>
</feature>
<dbReference type="GO" id="GO:0055085">
    <property type="term" value="P:transmembrane transport"/>
    <property type="evidence" value="ECO:0007669"/>
    <property type="project" value="InterPro"/>
</dbReference>
<keyword evidence="7 8" id="KW-0472">Membrane</keyword>
<evidence type="ECO:0000256" key="6">
    <source>
        <dbReference type="ARBA" id="ARBA00022989"/>
    </source>
</evidence>
<comment type="subcellular location">
    <subcellularLocation>
        <location evidence="1">Cell membrane</location>
        <topology evidence="1">Multi-pass membrane protein</topology>
    </subcellularLocation>
</comment>
<dbReference type="Pfam" id="PF00950">
    <property type="entry name" value="ABC-3"/>
    <property type="match status" value="1"/>
</dbReference>
<dbReference type="EMBL" id="UINC01122833">
    <property type="protein sequence ID" value="SVC98886.1"/>
    <property type="molecule type" value="Genomic_DNA"/>
</dbReference>
<evidence type="ECO:0000256" key="5">
    <source>
        <dbReference type="ARBA" id="ARBA00022692"/>
    </source>
</evidence>
<keyword evidence="3" id="KW-0813">Transport</keyword>
<evidence type="ECO:0000256" key="3">
    <source>
        <dbReference type="ARBA" id="ARBA00022448"/>
    </source>
</evidence>
<dbReference type="Gene3D" id="1.10.3470.10">
    <property type="entry name" value="ABC transporter involved in vitamin B12 uptake, BtuC"/>
    <property type="match status" value="1"/>
</dbReference>
<gene>
    <name evidence="9" type="ORF">METZ01_LOCUS351740</name>
</gene>
<evidence type="ECO:0008006" key="10">
    <source>
        <dbReference type="Google" id="ProtNLM"/>
    </source>
</evidence>
<evidence type="ECO:0000256" key="4">
    <source>
        <dbReference type="ARBA" id="ARBA00022475"/>
    </source>
</evidence>
<feature type="transmembrane region" description="Helical" evidence="8">
    <location>
        <begin position="66"/>
        <end position="87"/>
    </location>
</feature>
<name>A0A382RML4_9ZZZZ</name>
<dbReference type="SUPFAM" id="SSF81345">
    <property type="entry name" value="ABC transporter involved in vitamin B12 uptake, BtuC"/>
    <property type="match status" value="1"/>
</dbReference>
<keyword evidence="4" id="KW-1003">Cell membrane</keyword>
<proteinExistence type="inferred from homology"/>
<feature type="transmembrane region" description="Helical" evidence="8">
    <location>
        <begin position="166"/>
        <end position="184"/>
    </location>
</feature>
<feature type="transmembrane region" description="Helical" evidence="8">
    <location>
        <begin position="12"/>
        <end position="31"/>
    </location>
</feature>
<evidence type="ECO:0000256" key="2">
    <source>
        <dbReference type="ARBA" id="ARBA00008034"/>
    </source>
</evidence>
<keyword evidence="6 8" id="KW-1133">Transmembrane helix</keyword>
<evidence type="ECO:0000313" key="9">
    <source>
        <dbReference type="EMBL" id="SVC98886.1"/>
    </source>
</evidence>
<keyword evidence="5 8" id="KW-0812">Transmembrane</keyword>
<dbReference type="PANTHER" id="PTHR30477:SF3">
    <property type="entry name" value="METAL TRANSPORT SYSTEM MEMBRANE PROTEIN CT_069-RELATED"/>
    <property type="match status" value="1"/>
</dbReference>
<evidence type="ECO:0000256" key="7">
    <source>
        <dbReference type="ARBA" id="ARBA00023136"/>
    </source>
</evidence>